<comment type="caution">
    <text evidence="1">The sequence shown here is derived from an EMBL/GenBank/DDBJ whole genome shotgun (WGS) entry which is preliminary data.</text>
</comment>
<proteinExistence type="predicted"/>
<name>A0A645B720_9ZZZZ</name>
<dbReference type="AlphaFoldDB" id="A0A645B720"/>
<evidence type="ECO:0000313" key="1">
    <source>
        <dbReference type="EMBL" id="MPM61212.1"/>
    </source>
</evidence>
<protein>
    <submittedName>
        <fullName evidence="1">Uncharacterized protein</fullName>
    </submittedName>
</protein>
<organism evidence="1">
    <name type="scientific">bioreactor metagenome</name>
    <dbReference type="NCBI Taxonomy" id="1076179"/>
    <lineage>
        <taxon>unclassified sequences</taxon>
        <taxon>metagenomes</taxon>
        <taxon>ecological metagenomes</taxon>
    </lineage>
</organism>
<reference evidence="1" key="1">
    <citation type="submission" date="2019-08" db="EMBL/GenBank/DDBJ databases">
        <authorList>
            <person name="Kucharzyk K."/>
            <person name="Murdoch R.W."/>
            <person name="Higgins S."/>
            <person name="Loffler F."/>
        </authorList>
    </citation>
    <scope>NUCLEOTIDE SEQUENCE</scope>
</reference>
<gene>
    <name evidence="1" type="ORF">SDC9_108069</name>
</gene>
<accession>A0A645B720</accession>
<sequence length="42" mass="5031">MHITEKLFYIAMAKDTTSLLHVSDRQFTDEKSRVERYSNRVI</sequence>
<dbReference type="EMBL" id="VSSQ01018216">
    <property type="protein sequence ID" value="MPM61212.1"/>
    <property type="molecule type" value="Genomic_DNA"/>
</dbReference>